<protein>
    <recommendedName>
        <fullName evidence="1">SusE outer membrane protein domain-containing protein</fullName>
    </recommendedName>
</protein>
<keyword evidence="3" id="KW-1185">Reference proteome</keyword>
<dbReference type="AlphaFoldDB" id="A0A172TYA9"/>
<dbReference type="Gene3D" id="2.60.40.3620">
    <property type="match status" value="1"/>
</dbReference>
<organism evidence="2 3">
    <name type="scientific">Flavisolibacter tropicus</name>
    <dbReference type="NCBI Taxonomy" id="1492898"/>
    <lineage>
        <taxon>Bacteria</taxon>
        <taxon>Pseudomonadati</taxon>
        <taxon>Bacteroidota</taxon>
        <taxon>Chitinophagia</taxon>
        <taxon>Chitinophagales</taxon>
        <taxon>Chitinophagaceae</taxon>
        <taxon>Flavisolibacter</taxon>
    </lineage>
</organism>
<evidence type="ECO:0000259" key="1">
    <source>
        <dbReference type="Pfam" id="PF14292"/>
    </source>
</evidence>
<name>A0A172TYA9_9BACT</name>
<evidence type="ECO:0000313" key="2">
    <source>
        <dbReference type="EMBL" id="ANE52079.1"/>
    </source>
</evidence>
<evidence type="ECO:0000313" key="3">
    <source>
        <dbReference type="Proteomes" id="UP000077177"/>
    </source>
</evidence>
<proteinExistence type="predicted"/>
<dbReference type="Proteomes" id="UP000077177">
    <property type="component" value="Chromosome"/>
</dbReference>
<dbReference type="KEGG" id="fla:SY85_17850"/>
<dbReference type="STRING" id="1492898.SY85_17850"/>
<reference evidence="3" key="1">
    <citation type="submission" date="2015-01" db="EMBL/GenBank/DDBJ databases">
        <title>Flavisolibacter sp./LCS9/ whole genome sequencing.</title>
        <authorList>
            <person name="Kim M.K."/>
            <person name="Srinivasan S."/>
            <person name="Lee J.-J."/>
        </authorList>
    </citation>
    <scope>NUCLEOTIDE SEQUENCE [LARGE SCALE GENOMIC DNA]</scope>
    <source>
        <strain evidence="3">LCS9</strain>
    </source>
</reference>
<dbReference type="Pfam" id="PF14292">
    <property type="entry name" value="SusE"/>
    <property type="match status" value="1"/>
</dbReference>
<feature type="domain" description="SusE outer membrane protein" evidence="1">
    <location>
        <begin position="22"/>
        <end position="135"/>
    </location>
</feature>
<dbReference type="InterPro" id="IPR025970">
    <property type="entry name" value="SusE"/>
</dbReference>
<dbReference type="EMBL" id="CP011390">
    <property type="protein sequence ID" value="ANE52079.1"/>
    <property type="molecule type" value="Genomic_DNA"/>
</dbReference>
<gene>
    <name evidence="2" type="ORF">SY85_17850</name>
</gene>
<sequence length="280" mass="30293">MKKIFKLFSFFTMAILLWSCEKDENRITFEGGTAPAATSTKTGTIPLTFATSGEEAFRLDWTNPNYKFTTGVSSQNVSYTIEMDTTGANFTNPKKKSIAISSSLSKTFTQAELNDYLLNTLEVKAGMSHQIEMRVIANLASGAGLLTSNILKFNMTPYAIPPKVAVPFTGHLYLIGSATPGGDATGWNNPVPVPTQEFKQVTPTLYELTIPLIGGKEYLMIPDNGSWSNKYAVGNKSLAGLADGGEFGYNLGDNFPAPAASGTYKITVNFQTGRFSVVKQ</sequence>
<dbReference type="OrthoDB" id="975117at2"/>
<accession>A0A172TYA9</accession>
<dbReference type="RefSeq" id="WP_066406224.1">
    <property type="nucleotide sequence ID" value="NZ_CP011390.1"/>
</dbReference>
<reference evidence="2 3" key="2">
    <citation type="journal article" date="2016" name="Int. J. Syst. Evol. Microbiol.">
        <title>Flavisolibacter tropicus sp. nov., isolated from tropical soil.</title>
        <authorList>
            <person name="Lee J.J."/>
            <person name="Kang M.S."/>
            <person name="Kim G.S."/>
            <person name="Lee C.S."/>
            <person name="Lim S."/>
            <person name="Lee J."/>
            <person name="Roh S.H."/>
            <person name="Kang H."/>
            <person name="Ha J.M."/>
            <person name="Bae S."/>
            <person name="Jung H.Y."/>
            <person name="Kim M.K."/>
        </authorList>
    </citation>
    <scope>NUCLEOTIDE SEQUENCE [LARGE SCALE GENOMIC DNA]</scope>
    <source>
        <strain evidence="2 3">LCS9</strain>
    </source>
</reference>